<keyword evidence="3" id="KW-1185">Reference proteome</keyword>
<evidence type="ECO:0000313" key="2">
    <source>
        <dbReference type="EMBL" id="CCI44669.1"/>
    </source>
</evidence>
<sequence length="110" mass="12325">MTLVIYGIVPCLSWQRFCLTSFAICSLTCANTSLHNTSASLWLIVGLQWKQYGEKRAHNVLSSSAVINHSICVLLDAMQEQYSLTVRFQHIHYVDRCEYCASFSCIGATG</sequence>
<accession>A0A024GDQ1</accession>
<evidence type="ECO:0000256" key="1">
    <source>
        <dbReference type="SAM" id="SignalP"/>
    </source>
</evidence>
<keyword evidence="1" id="KW-0732">Signal</keyword>
<organism evidence="2 3">
    <name type="scientific">Albugo candida</name>
    <dbReference type="NCBI Taxonomy" id="65357"/>
    <lineage>
        <taxon>Eukaryota</taxon>
        <taxon>Sar</taxon>
        <taxon>Stramenopiles</taxon>
        <taxon>Oomycota</taxon>
        <taxon>Peronosporomycetes</taxon>
        <taxon>Albuginales</taxon>
        <taxon>Albuginaceae</taxon>
        <taxon>Albugo</taxon>
    </lineage>
</organism>
<dbReference type="AlphaFoldDB" id="A0A024GDQ1"/>
<evidence type="ECO:0008006" key="4">
    <source>
        <dbReference type="Google" id="ProtNLM"/>
    </source>
</evidence>
<name>A0A024GDQ1_9STRA</name>
<feature type="signal peptide" evidence="1">
    <location>
        <begin position="1"/>
        <end position="30"/>
    </location>
</feature>
<protein>
    <recommendedName>
        <fullName evidence="4">Secreted protein</fullName>
    </recommendedName>
</protein>
<feature type="chain" id="PRO_5001529428" description="Secreted protein" evidence="1">
    <location>
        <begin position="31"/>
        <end position="110"/>
    </location>
</feature>
<dbReference type="EMBL" id="CAIX01000075">
    <property type="protein sequence ID" value="CCI44669.1"/>
    <property type="molecule type" value="Genomic_DNA"/>
</dbReference>
<proteinExistence type="predicted"/>
<comment type="caution">
    <text evidence="2">The sequence shown here is derived from an EMBL/GenBank/DDBJ whole genome shotgun (WGS) entry which is preliminary data.</text>
</comment>
<dbReference type="Proteomes" id="UP000053237">
    <property type="component" value="Unassembled WGS sequence"/>
</dbReference>
<evidence type="ECO:0000313" key="3">
    <source>
        <dbReference type="Proteomes" id="UP000053237"/>
    </source>
</evidence>
<reference evidence="2 3" key="1">
    <citation type="submission" date="2012-05" db="EMBL/GenBank/DDBJ databases">
        <title>Recombination and specialization in a pathogen metapopulation.</title>
        <authorList>
            <person name="Gardiner A."/>
            <person name="Kemen E."/>
            <person name="Schultz-Larsen T."/>
            <person name="MacLean D."/>
            <person name="Van Oosterhout C."/>
            <person name="Jones J.D.G."/>
        </authorList>
    </citation>
    <scope>NUCLEOTIDE SEQUENCE [LARGE SCALE GENOMIC DNA]</scope>
    <source>
        <strain evidence="2 3">Ac Nc2</strain>
    </source>
</reference>
<dbReference type="InParanoid" id="A0A024GDQ1"/>
<gene>
    <name evidence="2" type="ORF">BN9_054780</name>
</gene>